<evidence type="ECO:0000313" key="3">
    <source>
        <dbReference type="EMBL" id="ABM28862.1"/>
    </source>
</evidence>
<dbReference type="PANTHER" id="PTHR35335">
    <property type="entry name" value="UPF0716 PROTEIN FXSA"/>
    <property type="match status" value="1"/>
</dbReference>
<evidence type="ECO:0000256" key="2">
    <source>
        <dbReference type="SAM" id="Phobius"/>
    </source>
</evidence>
<organism evidence="3 4">
    <name type="scientific">Nitratidesulfovibrio vulgaris (strain DP4)</name>
    <name type="common">Desulfovibrio vulgaris</name>
    <dbReference type="NCBI Taxonomy" id="391774"/>
    <lineage>
        <taxon>Bacteria</taxon>
        <taxon>Pseudomonadati</taxon>
        <taxon>Thermodesulfobacteriota</taxon>
        <taxon>Desulfovibrionia</taxon>
        <taxon>Desulfovibrionales</taxon>
        <taxon>Desulfovibrionaceae</taxon>
        <taxon>Nitratidesulfovibrio</taxon>
    </lineage>
</organism>
<dbReference type="GO" id="GO:0016020">
    <property type="term" value="C:membrane"/>
    <property type="evidence" value="ECO:0007669"/>
    <property type="project" value="InterPro"/>
</dbReference>
<dbReference type="Pfam" id="PF04186">
    <property type="entry name" value="FxsA"/>
    <property type="match status" value="1"/>
</dbReference>
<name>A0A0H3A9K3_NITV4</name>
<dbReference type="InterPro" id="IPR007313">
    <property type="entry name" value="FxsA"/>
</dbReference>
<feature type="region of interest" description="Disordered" evidence="1">
    <location>
        <begin position="160"/>
        <end position="186"/>
    </location>
</feature>
<feature type="transmembrane region" description="Helical" evidence="2">
    <location>
        <begin position="29"/>
        <end position="47"/>
    </location>
</feature>
<dbReference type="HOGENOM" id="CLU_085083_0_1_7"/>
<reference evidence="4" key="1">
    <citation type="journal article" date="2009" name="Environ. Microbiol.">
        <title>Contribution of mobile genetic elements to Desulfovibrio vulgaris genome plasticity.</title>
        <authorList>
            <person name="Walker C.B."/>
            <person name="Stolyar S."/>
            <person name="Chivian D."/>
            <person name="Pinel N."/>
            <person name="Gabster J.A."/>
            <person name="Dehal P.S."/>
            <person name="He Z."/>
            <person name="Yang Z.K."/>
            <person name="Yen H.C."/>
            <person name="Zhou J."/>
            <person name="Wall J.D."/>
            <person name="Hazen T.C."/>
            <person name="Arkin A.P."/>
            <person name="Stahl D.A."/>
        </authorList>
    </citation>
    <scope>NUCLEOTIDE SEQUENCE [LARGE SCALE GENOMIC DNA]</scope>
    <source>
        <strain evidence="4">DP4</strain>
    </source>
</reference>
<gene>
    <name evidence="3" type="ordered locus">Dvul_1845</name>
</gene>
<evidence type="ECO:0000256" key="1">
    <source>
        <dbReference type="SAM" id="MobiDB-lite"/>
    </source>
</evidence>
<dbReference type="RefSeq" id="WP_010938508.1">
    <property type="nucleotide sequence ID" value="NC_008751.1"/>
</dbReference>
<protein>
    <submittedName>
        <fullName evidence="3">FxsA cytoplasmic membrane protein</fullName>
    </submittedName>
</protein>
<keyword evidence="2" id="KW-0472">Membrane</keyword>
<evidence type="ECO:0000313" key="4">
    <source>
        <dbReference type="Proteomes" id="UP000009173"/>
    </source>
</evidence>
<accession>A0A0H3A9K3</accession>
<dbReference type="PANTHER" id="PTHR35335:SF1">
    <property type="entry name" value="UPF0716 PROTEIN FXSA"/>
    <property type="match status" value="1"/>
</dbReference>
<keyword evidence="2" id="KW-0812">Transmembrane</keyword>
<dbReference type="EMBL" id="CP000527">
    <property type="protein sequence ID" value="ABM28862.1"/>
    <property type="molecule type" value="Genomic_DNA"/>
</dbReference>
<proteinExistence type="predicted"/>
<feature type="transmembrane region" description="Helical" evidence="2">
    <location>
        <begin position="76"/>
        <end position="101"/>
    </location>
</feature>
<dbReference type="Proteomes" id="UP000009173">
    <property type="component" value="Chromosome"/>
</dbReference>
<keyword evidence="2" id="KW-1133">Transmembrane helix</keyword>
<sequence>MLSRLFLLFALVPFLELYLLVQVGTVIGAAPTILLVILTAVVGAWLARTQGLGVMARVQNDLARGIMPGQALIDGFCILLAGLLLLTPGFLTDVVGLLLLLPPFRALLASRLQRHFAVRYASSGTTAEGGHFIVYGSSGPAAHEEPRHAVVIDTQPIDSSSAATGLADDTKPLGDAQPSGDGRPRS</sequence>
<dbReference type="KEGG" id="dvl:Dvul_1845"/>
<dbReference type="AlphaFoldDB" id="A0A0H3A9K3"/>
<dbReference type="NCBIfam" id="NF008528">
    <property type="entry name" value="PRK11463.1-2"/>
    <property type="match status" value="1"/>
</dbReference>